<reference evidence="7" key="1">
    <citation type="journal article" date="2021" name="PeerJ">
        <title>Extensive microbial diversity within the chicken gut microbiome revealed by metagenomics and culture.</title>
        <authorList>
            <person name="Gilroy R."/>
            <person name="Ravi A."/>
            <person name="Getino M."/>
            <person name="Pursley I."/>
            <person name="Horton D.L."/>
            <person name="Alikhan N.F."/>
            <person name="Baker D."/>
            <person name="Gharbi K."/>
            <person name="Hall N."/>
            <person name="Watson M."/>
            <person name="Adriaenssens E.M."/>
            <person name="Foster-Nyarko E."/>
            <person name="Jarju S."/>
            <person name="Secka A."/>
            <person name="Antonio M."/>
            <person name="Oren A."/>
            <person name="Chaudhuri R.R."/>
            <person name="La Ragione R."/>
            <person name="Hildebrand F."/>
            <person name="Pallen M.J."/>
        </authorList>
    </citation>
    <scope>NUCLEOTIDE SEQUENCE</scope>
    <source>
        <strain evidence="7">6966</strain>
    </source>
</reference>
<proteinExistence type="inferred from homology"/>
<keyword evidence="4" id="KW-1134">Transmembrane beta strand</keyword>
<dbReference type="Pfam" id="PF07715">
    <property type="entry name" value="Plug"/>
    <property type="match status" value="1"/>
</dbReference>
<dbReference type="Gene3D" id="2.170.130.10">
    <property type="entry name" value="TonB-dependent receptor, plug domain"/>
    <property type="match status" value="1"/>
</dbReference>
<comment type="subcellular location">
    <subcellularLocation>
        <location evidence="4">Cell outer membrane</location>
        <topology evidence="4">Multi-pass membrane protein</topology>
    </subcellularLocation>
</comment>
<comment type="similarity">
    <text evidence="4">Belongs to the TonB-dependent receptor family.</text>
</comment>
<evidence type="ECO:0000259" key="6">
    <source>
        <dbReference type="SMART" id="SM00965"/>
    </source>
</evidence>
<feature type="non-terminal residue" evidence="7">
    <location>
        <position position="339"/>
    </location>
</feature>
<dbReference type="InterPro" id="IPR011662">
    <property type="entry name" value="Secretin/TonB_short_N"/>
</dbReference>
<dbReference type="InterPro" id="IPR037066">
    <property type="entry name" value="Plug_dom_sf"/>
</dbReference>
<feature type="chain" id="PRO_5037931638" evidence="5">
    <location>
        <begin position="43"/>
        <end position="339"/>
    </location>
</feature>
<gene>
    <name evidence="7" type="ORF">K8V05_04440</name>
</gene>
<keyword evidence="7" id="KW-0378">Hydrolase</keyword>
<sequence>MKKNKTSFVFPDFFKRENSNLLCRRWLLAIVMCLGFSFGAFAQQQKVSIHVKDVDVSVVFRQIKEQTKLNFVYDPDQLASMSSITMDVKNVSVDSVLSKLFTGTSFEYRFEMGAILIKRKEKQEQNVEMVTLTGSVKDKDGSSLPGVTVVLKGLSLGTVTDVDGNYKISLPVQEGITLVFSFVGMVTQEIKVTDQRVINVVLEEDVEKLKEVVVTGIFNRAKESYTGAVTTITEKELKKFGNRSIITNIRNIDPSFNILTDNFNGSDPNSTPQIQMRGTSSLPQNVDNLKNNVRTNLNQPLFIMDGFEISLERVLDMNPDRVETITLLKDASATALYGS</sequence>
<dbReference type="SMART" id="SM00965">
    <property type="entry name" value="STN"/>
    <property type="match status" value="1"/>
</dbReference>
<dbReference type="InterPro" id="IPR012910">
    <property type="entry name" value="Plug_dom"/>
</dbReference>
<evidence type="ECO:0000256" key="2">
    <source>
        <dbReference type="ARBA" id="ARBA00023136"/>
    </source>
</evidence>
<keyword evidence="3 4" id="KW-0998">Cell outer membrane</keyword>
<keyword evidence="1 4" id="KW-0813">Transport</keyword>
<feature type="signal peptide" evidence="5">
    <location>
        <begin position="1"/>
        <end position="42"/>
    </location>
</feature>
<evidence type="ECO:0000256" key="4">
    <source>
        <dbReference type="PROSITE-ProRule" id="PRU01360"/>
    </source>
</evidence>
<keyword evidence="7" id="KW-0645">Protease</keyword>
<dbReference type="Proteomes" id="UP000742098">
    <property type="component" value="Unassembled WGS sequence"/>
</dbReference>
<dbReference type="GO" id="GO:0004180">
    <property type="term" value="F:carboxypeptidase activity"/>
    <property type="evidence" value="ECO:0007669"/>
    <property type="project" value="UniProtKB-KW"/>
</dbReference>
<evidence type="ECO:0000256" key="5">
    <source>
        <dbReference type="SAM" id="SignalP"/>
    </source>
</evidence>
<dbReference type="EMBL" id="DYVS01000079">
    <property type="protein sequence ID" value="HJF69986.1"/>
    <property type="molecule type" value="Genomic_DNA"/>
</dbReference>
<evidence type="ECO:0000313" key="8">
    <source>
        <dbReference type="Proteomes" id="UP000742098"/>
    </source>
</evidence>
<dbReference type="AlphaFoldDB" id="A0A921H2V2"/>
<dbReference type="SUPFAM" id="SSF56935">
    <property type="entry name" value="Porins"/>
    <property type="match status" value="1"/>
</dbReference>
<accession>A0A921H2V2</accession>
<dbReference type="PROSITE" id="PS52016">
    <property type="entry name" value="TONB_DEPENDENT_REC_3"/>
    <property type="match status" value="1"/>
</dbReference>
<comment type="caution">
    <text evidence="7">The sequence shown here is derived from an EMBL/GenBank/DDBJ whole genome shotgun (WGS) entry which is preliminary data.</text>
</comment>
<evidence type="ECO:0000256" key="3">
    <source>
        <dbReference type="ARBA" id="ARBA00023237"/>
    </source>
</evidence>
<protein>
    <submittedName>
        <fullName evidence="7">Carboxypeptidase-like regulatory domain-containing protein</fullName>
    </submittedName>
</protein>
<keyword evidence="5" id="KW-0732">Signal</keyword>
<name>A0A921H2V2_9BACT</name>
<dbReference type="Gene3D" id="2.60.40.1120">
    <property type="entry name" value="Carboxypeptidase-like, regulatory domain"/>
    <property type="match status" value="1"/>
</dbReference>
<keyword evidence="7" id="KW-0121">Carboxypeptidase</keyword>
<dbReference type="GO" id="GO:0009279">
    <property type="term" value="C:cell outer membrane"/>
    <property type="evidence" value="ECO:0007669"/>
    <property type="project" value="UniProtKB-SubCell"/>
</dbReference>
<reference evidence="7" key="2">
    <citation type="submission" date="2021-09" db="EMBL/GenBank/DDBJ databases">
        <authorList>
            <person name="Gilroy R."/>
        </authorList>
    </citation>
    <scope>NUCLEOTIDE SEQUENCE</scope>
    <source>
        <strain evidence="7">6966</strain>
    </source>
</reference>
<dbReference type="Pfam" id="PF07660">
    <property type="entry name" value="STN"/>
    <property type="match status" value="1"/>
</dbReference>
<dbReference type="InterPro" id="IPR008969">
    <property type="entry name" value="CarboxyPept-like_regulatory"/>
</dbReference>
<dbReference type="Gene3D" id="3.55.50.30">
    <property type="match status" value="1"/>
</dbReference>
<dbReference type="SUPFAM" id="SSF49464">
    <property type="entry name" value="Carboxypeptidase regulatory domain-like"/>
    <property type="match status" value="1"/>
</dbReference>
<evidence type="ECO:0000256" key="1">
    <source>
        <dbReference type="ARBA" id="ARBA00022448"/>
    </source>
</evidence>
<feature type="domain" description="Secretin/TonB short N-terminal" evidence="6">
    <location>
        <begin position="69"/>
        <end position="120"/>
    </location>
</feature>
<keyword evidence="2 4" id="KW-0472">Membrane</keyword>
<evidence type="ECO:0000313" key="7">
    <source>
        <dbReference type="EMBL" id="HJF69986.1"/>
    </source>
</evidence>
<keyword evidence="4" id="KW-0812">Transmembrane</keyword>
<dbReference type="InterPro" id="IPR039426">
    <property type="entry name" value="TonB-dep_rcpt-like"/>
</dbReference>
<organism evidence="7 8">
    <name type="scientific">Butyricimonas virosa</name>
    <dbReference type="NCBI Taxonomy" id="544645"/>
    <lineage>
        <taxon>Bacteria</taxon>
        <taxon>Pseudomonadati</taxon>
        <taxon>Bacteroidota</taxon>
        <taxon>Bacteroidia</taxon>
        <taxon>Bacteroidales</taxon>
        <taxon>Odoribacteraceae</taxon>
        <taxon>Butyricimonas</taxon>
    </lineage>
</organism>
<dbReference type="Pfam" id="PF13715">
    <property type="entry name" value="CarbopepD_reg_2"/>
    <property type="match status" value="1"/>
</dbReference>